<dbReference type="GO" id="GO:0003824">
    <property type="term" value="F:catalytic activity"/>
    <property type="evidence" value="ECO:0007669"/>
    <property type="project" value="InterPro"/>
</dbReference>
<dbReference type="SUPFAM" id="SSF53167">
    <property type="entry name" value="Purine and uridine phosphorylases"/>
    <property type="match status" value="1"/>
</dbReference>
<dbReference type="PANTHER" id="PTHR46082:SF11">
    <property type="entry name" value="AAA+ ATPASE DOMAIN-CONTAINING PROTEIN-RELATED"/>
    <property type="match status" value="1"/>
</dbReference>
<feature type="non-terminal residue" evidence="1">
    <location>
        <position position="1"/>
    </location>
</feature>
<feature type="non-terminal residue" evidence="1">
    <location>
        <position position="185"/>
    </location>
</feature>
<organism evidence="1 2">
    <name type="scientific">Cercophora newfieldiana</name>
    <dbReference type="NCBI Taxonomy" id="92897"/>
    <lineage>
        <taxon>Eukaryota</taxon>
        <taxon>Fungi</taxon>
        <taxon>Dikarya</taxon>
        <taxon>Ascomycota</taxon>
        <taxon>Pezizomycotina</taxon>
        <taxon>Sordariomycetes</taxon>
        <taxon>Sordariomycetidae</taxon>
        <taxon>Sordariales</taxon>
        <taxon>Lasiosphaeriaceae</taxon>
        <taxon>Cercophora</taxon>
    </lineage>
</organism>
<keyword evidence="2" id="KW-1185">Reference proteome</keyword>
<name>A0AA40CNZ5_9PEZI</name>
<dbReference type="AlphaFoldDB" id="A0AA40CNZ5"/>
<evidence type="ECO:0000313" key="2">
    <source>
        <dbReference type="Proteomes" id="UP001174936"/>
    </source>
</evidence>
<dbReference type="Proteomes" id="UP001174936">
    <property type="component" value="Unassembled WGS sequence"/>
</dbReference>
<gene>
    <name evidence="1" type="ORF">B0T16DRAFT_311936</name>
</gene>
<sequence length="185" mass="20909">QPPRLLRSAVSNLRSIYEDRGHTIDATIQNIVIKNPRLRKYAWPPPNLDVLFRPEAMHPPNDSRPCAQAGCGTHDPSRVVYRQPRQANESLTVVHYGLIASADQLMKDAFMRDRLVWEKGVKCFEMEAAGLMNHFPCLVIRGISDYSDTHKNDEWQGYAAMAAAAYAKELLLQIPLEQVETQAPV</sequence>
<dbReference type="PANTHER" id="PTHR46082">
    <property type="entry name" value="ATP/GTP-BINDING PROTEIN-RELATED"/>
    <property type="match status" value="1"/>
</dbReference>
<reference evidence="1" key="1">
    <citation type="submission" date="2023-06" db="EMBL/GenBank/DDBJ databases">
        <title>Genome-scale phylogeny and comparative genomics of the fungal order Sordariales.</title>
        <authorList>
            <consortium name="Lawrence Berkeley National Laboratory"/>
            <person name="Hensen N."/>
            <person name="Bonometti L."/>
            <person name="Westerberg I."/>
            <person name="Brannstrom I.O."/>
            <person name="Guillou S."/>
            <person name="Cros-Aarteil S."/>
            <person name="Calhoun S."/>
            <person name="Haridas S."/>
            <person name="Kuo A."/>
            <person name="Mondo S."/>
            <person name="Pangilinan J."/>
            <person name="Riley R."/>
            <person name="Labutti K."/>
            <person name="Andreopoulos B."/>
            <person name="Lipzen A."/>
            <person name="Chen C."/>
            <person name="Yanf M."/>
            <person name="Daum C."/>
            <person name="Ng V."/>
            <person name="Clum A."/>
            <person name="Steindorff A."/>
            <person name="Ohm R."/>
            <person name="Martin F."/>
            <person name="Silar P."/>
            <person name="Natvig D."/>
            <person name="Lalanne C."/>
            <person name="Gautier V."/>
            <person name="Ament-Velasquez S.L."/>
            <person name="Kruys A."/>
            <person name="Hutchinson M.I."/>
            <person name="Powell A.J."/>
            <person name="Barry K."/>
            <person name="Miller A.N."/>
            <person name="Grigoriev I.V."/>
            <person name="Debuchy R."/>
            <person name="Gladieux P."/>
            <person name="Thoren M.H."/>
            <person name="Johannesson H."/>
        </authorList>
    </citation>
    <scope>NUCLEOTIDE SEQUENCE</scope>
    <source>
        <strain evidence="1">SMH2532-1</strain>
    </source>
</reference>
<accession>A0AA40CNZ5</accession>
<protein>
    <submittedName>
        <fullName evidence="1">Nucleoside phosphorylase domain-containing protein</fullName>
    </submittedName>
</protein>
<dbReference type="EMBL" id="JAULSV010000005">
    <property type="protein sequence ID" value="KAK0644333.1"/>
    <property type="molecule type" value="Genomic_DNA"/>
</dbReference>
<dbReference type="GO" id="GO:0009116">
    <property type="term" value="P:nucleoside metabolic process"/>
    <property type="evidence" value="ECO:0007669"/>
    <property type="project" value="InterPro"/>
</dbReference>
<comment type="caution">
    <text evidence="1">The sequence shown here is derived from an EMBL/GenBank/DDBJ whole genome shotgun (WGS) entry which is preliminary data.</text>
</comment>
<evidence type="ECO:0000313" key="1">
    <source>
        <dbReference type="EMBL" id="KAK0644333.1"/>
    </source>
</evidence>
<proteinExistence type="predicted"/>
<dbReference type="InterPro" id="IPR035994">
    <property type="entry name" value="Nucleoside_phosphorylase_sf"/>
</dbReference>
<dbReference type="InterPro" id="IPR053137">
    <property type="entry name" value="NLR-like"/>
</dbReference>
<dbReference type="Gene3D" id="3.40.50.1580">
    <property type="entry name" value="Nucleoside phosphorylase domain"/>
    <property type="match status" value="1"/>
</dbReference>